<name>A0ABV3N7E2_9GAMM</name>
<dbReference type="RefSeq" id="WP_367168672.1">
    <property type="nucleotide sequence ID" value="NZ_JBFKZN010000016.1"/>
</dbReference>
<organism evidence="1 2">
    <name type="scientific">Erwinia papayae</name>
    <dbReference type="NCBI Taxonomy" id="206499"/>
    <lineage>
        <taxon>Bacteria</taxon>
        <taxon>Pseudomonadati</taxon>
        <taxon>Pseudomonadota</taxon>
        <taxon>Gammaproteobacteria</taxon>
        <taxon>Enterobacterales</taxon>
        <taxon>Erwiniaceae</taxon>
        <taxon>Erwinia</taxon>
    </lineage>
</organism>
<keyword evidence="2" id="KW-1185">Reference proteome</keyword>
<reference evidence="1 2" key="1">
    <citation type="submission" date="2024-07" db="EMBL/GenBank/DDBJ databases">
        <authorList>
            <person name="Dulla G.F.J."/>
            <person name="Delorm J.G."/>
        </authorList>
    </citation>
    <scope>NUCLEOTIDE SEQUENCE [LARGE SCALE GENOMIC DNA]</scope>
    <source>
        <strain evidence="1 2">JGD 233</strain>
    </source>
</reference>
<dbReference type="Proteomes" id="UP001554567">
    <property type="component" value="Unassembled WGS sequence"/>
</dbReference>
<comment type="caution">
    <text evidence="1">The sequence shown here is derived from an EMBL/GenBank/DDBJ whole genome shotgun (WGS) entry which is preliminary data.</text>
</comment>
<gene>
    <name evidence="1" type="ORF">ABW286_21635</name>
</gene>
<evidence type="ECO:0000313" key="2">
    <source>
        <dbReference type="Proteomes" id="UP001554567"/>
    </source>
</evidence>
<dbReference type="EMBL" id="JBFKZN010000016">
    <property type="protein sequence ID" value="MEW5291740.1"/>
    <property type="molecule type" value="Genomic_DNA"/>
</dbReference>
<accession>A0ABV3N7E2</accession>
<proteinExistence type="predicted"/>
<sequence>MRRISIIAAIVIMASGCHQQMKDFNDTLSNLGSYPAKQKTLDEFKWNNSVSLSTVTEDEVCSAFRKNKESARAKYIGRDLIKNGVVQCVIEKPYAWNVGNVISLPRKKAIEEHARLVIERGVYVSQKGKIITIENYSNLPNGSDCNISIDLSSFNGSMN</sequence>
<protein>
    <recommendedName>
        <fullName evidence="3">Lipoprotein</fullName>
    </recommendedName>
</protein>
<evidence type="ECO:0000313" key="1">
    <source>
        <dbReference type="EMBL" id="MEW5291740.1"/>
    </source>
</evidence>
<evidence type="ECO:0008006" key="3">
    <source>
        <dbReference type="Google" id="ProtNLM"/>
    </source>
</evidence>
<dbReference type="PROSITE" id="PS51257">
    <property type="entry name" value="PROKAR_LIPOPROTEIN"/>
    <property type="match status" value="1"/>
</dbReference>